<keyword evidence="1" id="KW-0479">Metal-binding</keyword>
<geneLocation type="plasmid" evidence="4">
    <name>pTi_CFBP1933</name>
</geneLocation>
<evidence type="ECO:0000313" key="4">
    <source>
        <dbReference type="EMBL" id="ASK44080.1"/>
    </source>
</evidence>
<dbReference type="EMBL" id="KY000057">
    <property type="protein sequence ID" value="ASK46451.1"/>
    <property type="molecule type" value="Genomic_DNA"/>
</dbReference>
<keyword evidence="4" id="KW-0614">Plasmid</keyword>
<dbReference type="Gene3D" id="1.10.3210.10">
    <property type="entry name" value="Hypothetical protein af1432"/>
    <property type="match status" value="1"/>
</dbReference>
<dbReference type="InterPro" id="IPR006674">
    <property type="entry name" value="HD_domain"/>
</dbReference>
<protein>
    <submittedName>
        <fullName evidence="5">HAD family hydrolase</fullName>
    </submittedName>
</protein>
<organism evidence="4">
    <name type="scientific">Agrobacterium fabrum</name>
    <dbReference type="NCBI Taxonomy" id="1176649"/>
    <lineage>
        <taxon>Bacteria</taxon>
        <taxon>Pseudomonadati</taxon>
        <taxon>Pseudomonadota</taxon>
        <taxon>Alphaproteobacteria</taxon>
        <taxon>Hyphomicrobiales</taxon>
        <taxon>Rhizobiaceae</taxon>
        <taxon>Rhizobium/Agrobacterium group</taxon>
        <taxon>Agrobacterium</taxon>
        <taxon>Agrobacterium tumefaciens complex</taxon>
    </lineage>
</organism>
<dbReference type="InterPro" id="IPR039356">
    <property type="entry name" value="YfbR/HDDC2"/>
</dbReference>
<reference evidence="4" key="1">
    <citation type="submission" date="2016-10" db="EMBL/GenBank/DDBJ databases">
        <title>Agrobacterium Ti plasmids: Classification based on T-DNA and Vir regions organization.</title>
        <authorList>
            <person name="Nabi N."/>
            <person name="Vial L."/>
            <person name="Ben Hafsa A."/>
            <person name="Chapulliot D."/>
            <person name="Berard A."/>
            <person name="Chauveau A."/>
            <person name="Le Paslier M.-C."/>
            <person name="Harzallah Skhiri F."/>
            <person name="Brunel D."/>
            <person name="Nesme X."/>
            <person name="Chaouachi M."/>
        </authorList>
    </citation>
    <scope>NUCLEOTIDE SEQUENCE</scope>
    <source>
        <strain evidence="4">CFBP1933</strain>
        <strain evidence="5">CFBP5505</strain>
        <plasmid evidence="4">pTi_CFBP1933</plasmid>
        <plasmid evidence="5">pTi_CFBP5505</plasmid>
    </source>
</reference>
<sequence length="252" mass="28279">MNGVWICTEDWGDPLHAPSGCRQRAKRKPSVPDALFNPTAAAALLDFFALAERLKTELRHSWLSNDRQESVAEHTWMMALMAVTLAPSLEHPVDLGHVLKLIIVHDLAEVKVGDIPVFEVSDRKNAKMEAELAAISEIQAMLPEESGKLITSLWHEYEAATTVEARFARALDHLEVQVQHNLASIDTWEPIEHDLVYTKMDDRCAYDQGLREMVQAVRGRAERKLTEGGFDIAALRGRHGFVPKEPKDSQIS</sequence>
<evidence type="ECO:0000313" key="5">
    <source>
        <dbReference type="EMBL" id="ASK46451.1"/>
    </source>
</evidence>
<keyword evidence="2 5" id="KW-0378">Hydrolase</keyword>
<feature type="domain" description="HD" evidence="3">
    <location>
        <begin position="51"/>
        <end position="195"/>
    </location>
</feature>
<accession>A0A2Z2PP28</accession>
<proteinExistence type="predicted"/>
<dbReference type="SUPFAM" id="SSF109604">
    <property type="entry name" value="HD-domain/PDEase-like"/>
    <property type="match status" value="1"/>
</dbReference>
<dbReference type="PANTHER" id="PTHR11845">
    <property type="entry name" value="5'-DEOXYNUCLEOTIDASE HDDC2"/>
    <property type="match status" value="1"/>
</dbReference>
<dbReference type="GO" id="GO:0005737">
    <property type="term" value="C:cytoplasm"/>
    <property type="evidence" value="ECO:0007669"/>
    <property type="project" value="TreeGrafter"/>
</dbReference>
<geneLocation type="plasmid" evidence="5">
    <name>pTi_CFBP5505</name>
</geneLocation>
<name>A0A2Z2PP28_9HYPH</name>
<evidence type="ECO:0000256" key="1">
    <source>
        <dbReference type="ARBA" id="ARBA00022723"/>
    </source>
</evidence>
<dbReference type="EMBL" id="KY000044">
    <property type="protein sequence ID" value="ASK44080.1"/>
    <property type="molecule type" value="Genomic_DNA"/>
</dbReference>
<dbReference type="Pfam" id="PF13023">
    <property type="entry name" value="HD_3"/>
    <property type="match status" value="1"/>
</dbReference>
<dbReference type="PANTHER" id="PTHR11845:SF13">
    <property type="entry name" value="5'-DEOXYNUCLEOTIDASE HDDC2"/>
    <property type="match status" value="1"/>
</dbReference>
<dbReference type="GO" id="GO:0002953">
    <property type="term" value="F:5'-deoxynucleotidase activity"/>
    <property type="evidence" value="ECO:0007669"/>
    <property type="project" value="InterPro"/>
</dbReference>
<dbReference type="AlphaFoldDB" id="A0A2Z2PP28"/>
<evidence type="ECO:0000256" key="2">
    <source>
        <dbReference type="ARBA" id="ARBA00022801"/>
    </source>
</evidence>
<evidence type="ECO:0000259" key="3">
    <source>
        <dbReference type="Pfam" id="PF13023"/>
    </source>
</evidence>
<dbReference type="GO" id="GO:0046872">
    <property type="term" value="F:metal ion binding"/>
    <property type="evidence" value="ECO:0007669"/>
    <property type="project" value="UniProtKB-KW"/>
</dbReference>